<dbReference type="Ensembl" id="ENSPTIT00000017616.1">
    <property type="protein sequence ID" value="ENSPTIP00000013553.1"/>
    <property type="gene ID" value="ENSPTIG00000013253.1"/>
</dbReference>
<dbReference type="GeneTree" id="ENSGT00940000166988"/>
<keyword evidence="2" id="KW-0378">Hydrolase</keyword>
<dbReference type="PANTHER" id="PTHR11839">
    <property type="entry name" value="UDP/ADP-SUGAR PYROPHOSPHATASE"/>
    <property type="match status" value="1"/>
</dbReference>
<dbReference type="AlphaFoldDB" id="A0A8C9JTM8"/>
<name>A0A8C9JTM8_PANTA</name>
<evidence type="ECO:0000313" key="4">
    <source>
        <dbReference type="Ensembl" id="ENSPTIP00000013553.1"/>
    </source>
</evidence>
<dbReference type="Gene3D" id="3.90.79.10">
    <property type="entry name" value="Nucleoside Triphosphate Pyrophosphohydrolase"/>
    <property type="match status" value="1"/>
</dbReference>
<dbReference type="GO" id="GO:0006753">
    <property type="term" value="P:nucleoside phosphate metabolic process"/>
    <property type="evidence" value="ECO:0007669"/>
    <property type="project" value="TreeGrafter"/>
</dbReference>
<reference evidence="4" key="1">
    <citation type="submission" date="2025-08" db="UniProtKB">
        <authorList>
            <consortium name="Ensembl"/>
        </authorList>
    </citation>
    <scope>IDENTIFICATION</scope>
</reference>
<dbReference type="GO" id="GO:0008768">
    <property type="term" value="F:UDP-sugar diphosphatase activity"/>
    <property type="evidence" value="ECO:0007669"/>
    <property type="project" value="TreeGrafter"/>
</dbReference>
<evidence type="ECO:0000256" key="2">
    <source>
        <dbReference type="ARBA" id="ARBA00022801"/>
    </source>
</evidence>
<evidence type="ECO:0000256" key="3">
    <source>
        <dbReference type="SAM" id="MobiDB-lite"/>
    </source>
</evidence>
<feature type="region of interest" description="Disordered" evidence="3">
    <location>
        <begin position="1"/>
        <end position="29"/>
    </location>
</feature>
<dbReference type="GO" id="GO:0019693">
    <property type="term" value="P:ribose phosphate metabolic process"/>
    <property type="evidence" value="ECO:0007669"/>
    <property type="project" value="TreeGrafter"/>
</dbReference>
<sequence length="187" mass="20024">PCHTERSHTGRRPASPWEGPDTRQRGHPALSTPRSVAILMFDSSQQSLVLVKQFRIQLLVAVQQLKATCGPGPCGPLTGQLALSARPKEGWREQDRCVREARAVSTRRSGVGLTGSSQTMFYAEVTDSQRSGPGGGLAEEGELIQVVHLPLDGAQAFADDPDVPKTLGVIFGISWFLSCVAPGLGPR</sequence>
<organism evidence="4 5">
    <name type="scientific">Panthera tigris altaica</name>
    <name type="common">Siberian tiger</name>
    <dbReference type="NCBI Taxonomy" id="74533"/>
    <lineage>
        <taxon>Eukaryota</taxon>
        <taxon>Metazoa</taxon>
        <taxon>Chordata</taxon>
        <taxon>Craniata</taxon>
        <taxon>Vertebrata</taxon>
        <taxon>Euteleostomi</taxon>
        <taxon>Mammalia</taxon>
        <taxon>Eutheria</taxon>
        <taxon>Laurasiatheria</taxon>
        <taxon>Carnivora</taxon>
        <taxon>Feliformia</taxon>
        <taxon>Felidae</taxon>
        <taxon>Pantherinae</taxon>
        <taxon>Panthera</taxon>
    </lineage>
</organism>
<keyword evidence="5" id="KW-1185">Reference proteome</keyword>
<evidence type="ECO:0000256" key="1">
    <source>
        <dbReference type="ARBA" id="ARBA00005582"/>
    </source>
</evidence>
<reference evidence="4" key="2">
    <citation type="submission" date="2025-09" db="UniProtKB">
        <authorList>
            <consortium name="Ensembl"/>
        </authorList>
    </citation>
    <scope>IDENTIFICATION</scope>
</reference>
<protein>
    <submittedName>
        <fullName evidence="4">Uncharacterized protein</fullName>
    </submittedName>
</protein>
<accession>A0A8C9JTM8</accession>
<proteinExistence type="inferred from homology"/>
<dbReference type="PANTHER" id="PTHR11839:SF15">
    <property type="entry name" value="URIDINE DIPHOSPHATE GLUCOSE PYROPHOSPHATASE NUDT14"/>
    <property type="match status" value="1"/>
</dbReference>
<comment type="similarity">
    <text evidence="1">Belongs to the Nudix hydrolase family.</text>
</comment>
<dbReference type="Proteomes" id="UP000675900">
    <property type="component" value="Unassembled WGS sequence"/>
</dbReference>
<evidence type="ECO:0000313" key="5">
    <source>
        <dbReference type="Proteomes" id="UP000675900"/>
    </source>
</evidence>